<dbReference type="Proteomes" id="UP001548189">
    <property type="component" value="Unassembled WGS sequence"/>
</dbReference>
<accession>A0ABV2BX22</accession>
<evidence type="ECO:0000259" key="1">
    <source>
        <dbReference type="Pfam" id="PF09836"/>
    </source>
</evidence>
<reference evidence="2 3" key="1">
    <citation type="submission" date="2024-06" db="EMBL/GenBank/DDBJ databases">
        <authorList>
            <person name="Li F."/>
        </authorList>
    </citation>
    <scope>NUCLEOTIDE SEQUENCE [LARGE SCALE GENOMIC DNA]</scope>
    <source>
        <strain evidence="2 3">GXAS 311</strain>
    </source>
</reference>
<organism evidence="2 3">
    <name type="scientific">Aliikangiella maris</name>
    <dbReference type="NCBI Taxonomy" id="3162458"/>
    <lineage>
        <taxon>Bacteria</taxon>
        <taxon>Pseudomonadati</taxon>
        <taxon>Pseudomonadota</taxon>
        <taxon>Gammaproteobacteria</taxon>
        <taxon>Oceanospirillales</taxon>
        <taxon>Pleioneaceae</taxon>
        <taxon>Aliikangiella</taxon>
    </lineage>
</organism>
<dbReference type="EMBL" id="JBEVCJ010000022">
    <property type="protein sequence ID" value="MET1256473.1"/>
    <property type="molecule type" value="Genomic_DNA"/>
</dbReference>
<dbReference type="Gene3D" id="1.10.150.690">
    <property type="entry name" value="DUF2063"/>
    <property type="match status" value="1"/>
</dbReference>
<name>A0ABV2BX22_9GAMM</name>
<dbReference type="RefSeq" id="WP_353897059.1">
    <property type="nucleotide sequence ID" value="NZ_JBEVCJ010000022.1"/>
</dbReference>
<sequence>MKSHLSKAALAQIQHWMTETLTVRGNLFEKLTAAKQATGLSMNEAIRIRPGVNPYRRLDVYAAGYVMRLLDCLKSEFPLLMQFMGEDIFETFAKAYIVSIPSENWSLYSLGEKFSDFLKDTQPNFSCLDLEQAAFIELPAQIAKYERARAEVALAKGLEGKQIDTQAFSSYQQLLFSEQQPVKIAPCVRKIKLEYPILHLVEQIEQLKDYALPQRKTHYLAITRENYRLVNIALEDWQYYFLQYIEQPTVLNKAIQFTAKKINLASSEVLARLMIWLPTAISQVLIVDAESNK</sequence>
<proteinExistence type="predicted"/>
<protein>
    <submittedName>
        <fullName evidence="2">DNA-binding domain-containing protein</fullName>
    </submittedName>
</protein>
<feature type="domain" description="Putative DNA-binding" evidence="1">
    <location>
        <begin position="13"/>
        <end position="118"/>
    </location>
</feature>
<dbReference type="GO" id="GO:0003677">
    <property type="term" value="F:DNA binding"/>
    <property type="evidence" value="ECO:0007669"/>
    <property type="project" value="UniProtKB-KW"/>
</dbReference>
<keyword evidence="2" id="KW-0238">DNA-binding</keyword>
<dbReference type="InterPro" id="IPR018640">
    <property type="entry name" value="DUF2063"/>
</dbReference>
<evidence type="ECO:0000313" key="3">
    <source>
        <dbReference type="Proteomes" id="UP001548189"/>
    </source>
</evidence>
<dbReference type="Pfam" id="PF09836">
    <property type="entry name" value="DUF2063"/>
    <property type="match status" value="1"/>
</dbReference>
<gene>
    <name evidence="2" type="ORF">ABVT43_15135</name>
</gene>
<evidence type="ECO:0000313" key="2">
    <source>
        <dbReference type="EMBL" id="MET1256473.1"/>
    </source>
</evidence>
<dbReference type="InterPro" id="IPR044922">
    <property type="entry name" value="DUF2063_N_sf"/>
</dbReference>
<comment type="caution">
    <text evidence="2">The sequence shown here is derived from an EMBL/GenBank/DDBJ whole genome shotgun (WGS) entry which is preliminary data.</text>
</comment>
<keyword evidence="3" id="KW-1185">Reference proteome</keyword>